<dbReference type="Gene3D" id="1.10.10.60">
    <property type="entry name" value="Homeodomain-like"/>
    <property type="match status" value="1"/>
</dbReference>
<feature type="region of interest" description="Disordered" evidence="7">
    <location>
        <begin position="250"/>
        <end position="294"/>
    </location>
</feature>
<organism evidence="8">
    <name type="scientific">Schistosoma haematobium</name>
    <name type="common">Blood fluke</name>
    <dbReference type="NCBI Taxonomy" id="6185"/>
    <lineage>
        <taxon>Eukaryota</taxon>
        <taxon>Metazoa</taxon>
        <taxon>Spiralia</taxon>
        <taxon>Lophotrochozoa</taxon>
        <taxon>Platyhelminthes</taxon>
        <taxon>Trematoda</taxon>
        <taxon>Digenea</taxon>
        <taxon>Strigeidida</taxon>
        <taxon>Schistosomatoidea</taxon>
        <taxon>Schistosomatidae</taxon>
        <taxon>Schistosoma</taxon>
    </lineage>
</organism>
<feature type="region of interest" description="Disordered" evidence="7">
    <location>
        <begin position="41"/>
        <end position="98"/>
    </location>
</feature>
<dbReference type="InterPro" id="IPR050649">
    <property type="entry name" value="Paired_Homeobox_TFs"/>
</dbReference>
<evidence type="ECO:0000256" key="3">
    <source>
        <dbReference type="ARBA" id="ARBA00023155"/>
    </source>
</evidence>
<evidence type="ECO:0000256" key="5">
    <source>
        <dbReference type="PROSITE-ProRule" id="PRU00108"/>
    </source>
</evidence>
<gene>
    <name evidence="8" type="ORF">MS3_10630</name>
</gene>
<evidence type="ECO:0000256" key="6">
    <source>
        <dbReference type="RuleBase" id="RU000682"/>
    </source>
</evidence>
<feature type="compositionally biased region" description="Low complexity" evidence="7">
    <location>
        <begin position="116"/>
        <end position="145"/>
    </location>
</feature>
<dbReference type="PROSITE" id="PS00027">
    <property type="entry name" value="HOMEOBOX_1"/>
    <property type="match status" value="1"/>
</dbReference>
<dbReference type="SUPFAM" id="SSF46689">
    <property type="entry name" value="Homeodomain-like"/>
    <property type="match status" value="1"/>
</dbReference>
<dbReference type="PROSITE" id="PS50071">
    <property type="entry name" value="HOMEOBOX_2"/>
    <property type="match status" value="1"/>
</dbReference>
<dbReference type="GO" id="GO:0000981">
    <property type="term" value="F:DNA-binding transcription factor activity, RNA polymerase II-specific"/>
    <property type="evidence" value="ECO:0007669"/>
    <property type="project" value="InterPro"/>
</dbReference>
<feature type="compositionally biased region" description="Basic residues" evidence="7">
    <location>
        <begin position="276"/>
        <end position="294"/>
    </location>
</feature>
<evidence type="ECO:0000256" key="1">
    <source>
        <dbReference type="ARBA" id="ARBA00004123"/>
    </source>
</evidence>
<feature type="compositionally biased region" description="Low complexity" evidence="7">
    <location>
        <begin position="263"/>
        <end position="272"/>
    </location>
</feature>
<evidence type="ECO:0000256" key="7">
    <source>
        <dbReference type="SAM" id="MobiDB-lite"/>
    </source>
</evidence>
<protein>
    <submittedName>
        <fullName evidence="8">Retinal homeobox protein Rx2</fullName>
    </submittedName>
</protein>
<dbReference type="RefSeq" id="XP_012801869.2">
    <property type="nucleotide sequence ID" value="XM_012946415.2"/>
</dbReference>
<name>A0A095CGF7_SCHHA</name>
<comment type="subcellular location">
    <subcellularLocation>
        <location evidence="1 5 6">Nucleus</location>
    </subcellularLocation>
</comment>
<feature type="region of interest" description="Disordered" evidence="7">
    <location>
        <begin position="353"/>
        <end position="374"/>
    </location>
</feature>
<keyword evidence="2 5" id="KW-0238">DNA-binding</keyword>
<dbReference type="AlphaFoldDB" id="A0A095CGF7"/>
<dbReference type="PANTHER" id="PTHR24329:SF543">
    <property type="entry name" value="FI01017P-RELATED"/>
    <property type="match status" value="1"/>
</dbReference>
<dbReference type="FunFam" id="1.10.10.60:FF:000679">
    <property type="entry name" value="Homeobox protein aristaless"/>
    <property type="match status" value="1"/>
</dbReference>
<proteinExistence type="predicted"/>
<feature type="compositionally biased region" description="Polar residues" evidence="7">
    <location>
        <begin position="54"/>
        <end position="91"/>
    </location>
</feature>
<feature type="region of interest" description="Disordered" evidence="7">
    <location>
        <begin position="116"/>
        <end position="150"/>
    </location>
</feature>
<dbReference type="EMBL" id="KL252363">
    <property type="protein sequence ID" value="KGB42048.1"/>
    <property type="molecule type" value="Genomic_DNA"/>
</dbReference>
<accession>A0A095CGF7</accession>
<dbReference type="CDD" id="cd00086">
    <property type="entry name" value="homeodomain"/>
    <property type="match status" value="1"/>
</dbReference>
<dbReference type="InterPro" id="IPR017970">
    <property type="entry name" value="Homeobox_CS"/>
</dbReference>
<dbReference type="PANTHER" id="PTHR24329">
    <property type="entry name" value="HOMEOBOX PROTEIN ARISTALESS"/>
    <property type="match status" value="1"/>
</dbReference>
<sequence>MSFTIETLLKTDNLPFNDLNNLDQESVNSDIDQEYNDVRKYRSHHGSHHRKRNSGSTFQKQTDLSLSSPDNSNEMTSTANLSPASLPSSEPTHLDNHQNIHLSSSPLIQFSLQQPILSPSSSSTSSSSSSLLSTFSSPSHSITTHNNNISPITNKKLNIITEYDSKSNVNIKYHHDHHQQRNSKIEYFNPCTMKSNVSIKHHHDHHQQINSKIEYFNPCTIQNDRNSTKAIANSITTITTTSSRCCNKNLNEKSTNHLHSKSNNKSSFNLNNRSDHYHHHHHHHHHASSKYTMRPRRLRTTFTTYQLHTLETSFLLNQYPDVAARDQLASQLNLSDGRVQVWFQNRRAKYRKYERSHSRNNMNIDNNNDNNSHSSMEINQQQLNLLPDTQKILNTFNAYTSALQHLIPNNNTDNNSTVLFSVNNLSPVALTTDTTSNVSQEIHLKTKSLLNLTTGIDTKETFTNTLSTTDTTVKLNSRIDYSTLLSSKDLATILIGFNGNQIPFQMK</sequence>
<reference evidence="8" key="1">
    <citation type="journal article" date="2012" name="Nat. Genet.">
        <title>Whole-genome sequence of Schistosoma haematobium.</title>
        <authorList>
            <person name="Young N.D."/>
            <person name="Jex A.R."/>
            <person name="Li B."/>
            <person name="Liu S."/>
            <person name="Yang L."/>
            <person name="Xiong Z."/>
            <person name="Li Y."/>
            <person name="Cantacessi C."/>
            <person name="Hall R.S."/>
            <person name="Xu X."/>
            <person name="Chen F."/>
            <person name="Wu X."/>
            <person name="Zerlotini A."/>
            <person name="Oliveira G."/>
            <person name="Hofmann A."/>
            <person name="Zhang G."/>
            <person name="Fang X."/>
            <person name="Kang Y."/>
            <person name="Campbell B.E."/>
            <person name="Loukas A."/>
            <person name="Ranganathan S."/>
            <person name="Rollinson D."/>
            <person name="Rinaldi G."/>
            <person name="Brindley P.J."/>
            <person name="Yang H."/>
            <person name="Wang J."/>
            <person name="Wang J."/>
            <person name="Gasser R.B."/>
        </authorList>
    </citation>
    <scope>NUCLEOTIDE SEQUENCE [LARGE SCALE GENOMIC DNA]</scope>
</reference>
<dbReference type="GO" id="GO:0000977">
    <property type="term" value="F:RNA polymerase II transcription regulatory region sequence-specific DNA binding"/>
    <property type="evidence" value="ECO:0007669"/>
    <property type="project" value="TreeGrafter"/>
</dbReference>
<feature type="compositionally biased region" description="Low complexity" evidence="7">
    <location>
        <begin position="359"/>
        <end position="374"/>
    </location>
</feature>
<evidence type="ECO:0000256" key="2">
    <source>
        <dbReference type="ARBA" id="ARBA00023125"/>
    </source>
</evidence>
<keyword evidence="4 5" id="KW-0539">Nucleus</keyword>
<feature type="compositionally biased region" description="Basic residues" evidence="7">
    <location>
        <begin position="41"/>
        <end position="53"/>
    </location>
</feature>
<dbReference type="Pfam" id="PF00046">
    <property type="entry name" value="Homeodomain"/>
    <property type="match status" value="1"/>
</dbReference>
<dbReference type="InterPro" id="IPR001356">
    <property type="entry name" value="HD"/>
</dbReference>
<dbReference type="KEGG" id="shx:MS3_00010122"/>
<evidence type="ECO:0000256" key="4">
    <source>
        <dbReference type="ARBA" id="ARBA00023242"/>
    </source>
</evidence>
<dbReference type="InterPro" id="IPR009057">
    <property type="entry name" value="Homeodomain-like_sf"/>
</dbReference>
<dbReference type="SMART" id="SM00389">
    <property type="entry name" value="HOX"/>
    <property type="match status" value="1"/>
</dbReference>
<keyword evidence="3 5" id="KW-0371">Homeobox</keyword>
<evidence type="ECO:0000313" key="8">
    <source>
        <dbReference type="EMBL" id="KGB42048.1"/>
    </source>
</evidence>
<feature type="DNA-binding region" description="Homeobox" evidence="5">
    <location>
        <begin position="295"/>
        <end position="354"/>
    </location>
</feature>
<dbReference type="GO" id="GO:0005634">
    <property type="term" value="C:nucleus"/>
    <property type="evidence" value="ECO:0007669"/>
    <property type="project" value="UniProtKB-SubCell"/>
</dbReference>